<organism evidence="1 2">
    <name type="scientific">Nematocida parisii (strain ERTm3)</name>
    <name type="common">Nematode killer fungus</name>
    <dbReference type="NCBI Taxonomy" id="935791"/>
    <lineage>
        <taxon>Eukaryota</taxon>
        <taxon>Fungi</taxon>
        <taxon>Fungi incertae sedis</taxon>
        <taxon>Microsporidia</taxon>
        <taxon>Nematocida</taxon>
    </lineage>
</organism>
<proteinExistence type="predicted"/>
<reference evidence="1" key="1">
    <citation type="submission" date="2011-01" db="EMBL/GenBank/DDBJ databases">
        <title>The Genome Sequence of Nematocida parisii strain ERTm3.</title>
        <authorList>
            <consortium name="The Broad Institute Genome Sequencing Platform"/>
            <consortium name="The Broad Institute Genome Sequencing Center for Infectious Disease"/>
            <person name="Cuomo C."/>
            <person name="Troemel E."/>
            <person name="Young S.K."/>
            <person name="Zeng Q."/>
            <person name="Gargeya S."/>
            <person name="Fitzgerald M."/>
            <person name="Haas B."/>
            <person name="Abouelleil A."/>
            <person name="Alvarado L."/>
            <person name="Arachchi H.M."/>
            <person name="Berlin A."/>
            <person name="Chapman S.B."/>
            <person name="Gearin G."/>
            <person name="Goldberg J."/>
            <person name="Griggs A."/>
            <person name="Gujja S."/>
            <person name="Hansen M."/>
            <person name="Heiman D."/>
            <person name="Howarth C."/>
            <person name="Larimer J."/>
            <person name="Lui A."/>
            <person name="MacDonald P.J.P."/>
            <person name="McCowen C."/>
            <person name="Montmayeur A."/>
            <person name="Murphy C."/>
            <person name="Neiman D."/>
            <person name="Pearson M."/>
            <person name="Priest M."/>
            <person name="Roberts A."/>
            <person name="Saif S."/>
            <person name="Shea T."/>
            <person name="Sisk P."/>
            <person name="Stolte C."/>
            <person name="Sykes S."/>
            <person name="Wortman J."/>
            <person name="Nusbaum C."/>
            <person name="Birren B."/>
        </authorList>
    </citation>
    <scope>NUCLEOTIDE SEQUENCE</scope>
    <source>
        <strain evidence="1">ERTm3</strain>
    </source>
</reference>
<accession>I3EKE3</accession>
<dbReference type="AlphaFoldDB" id="I3EKE3"/>
<keyword evidence="2" id="KW-1185">Reference proteome</keyword>
<gene>
    <name evidence="1" type="ORF">NEQG_00460</name>
</gene>
<dbReference type="InParanoid" id="I3EKE3"/>
<dbReference type="EMBL" id="GL870876">
    <property type="protein sequence ID" value="EIJ89690.1"/>
    <property type="molecule type" value="Genomic_DNA"/>
</dbReference>
<dbReference type="Proteomes" id="UP000002872">
    <property type="component" value="Unassembled WGS sequence"/>
</dbReference>
<dbReference type="HOGENOM" id="CLU_1360752_0_0_1"/>
<evidence type="ECO:0000313" key="1">
    <source>
        <dbReference type="EMBL" id="EIJ89690.1"/>
    </source>
</evidence>
<protein>
    <submittedName>
        <fullName evidence="1">Uncharacterized protein</fullName>
    </submittedName>
</protein>
<name>I3EKE3_NEMP3</name>
<dbReference type="OrthoDB" id="2194426at2759"/>
<dbReference type="VEuPathDB" id="MicrosporidiaDB:NEQG_00460"/>
<sequence length="201" mass="23480">MGDKKDGLSSEDRANENYEKRVIDRKFVLIMHALINRFMREISASKKVEVYTVNILQIFLQKEESLGYFKDFSAEILIIGFTYVSLKVYRRNMTVRKIHEIYRALGFVRPFYIEESRKIRISIEEIIKNLIVRTYNILLPSILKNLTIKTTSTPKSERQSDDSPSIKYVLSPLPGRMSQIIPVAPTSKKVLFREKEAEEIL</sequence>
<evidence type="ECO:0000313" key="2">
    <source>
        <dbReference type="Proteomes" id="UP000002872"/>
    </source>
</evidence>